<reference evidence="1 2" key="1">
    <citation type="journal article" date="2021" name="Plant Biotechnol. J.">
        <title>Multi-omics assisted identification of the key and species-specific regulatory components of drought-tolerant mechanisms in Gossypium stocksii.</title>
        <authorList>
            <person name="Yu D."/>
            <person name="Ke L."/>
            <person name="Zhang D."/>
            <person name="Wu Y."/>
            <person name="Sun Y."/>
            <person name="Mei J."/>
            <person name="Sun J."/>
            <person name="Sun Y."/>
        </authorList>
    </citation>
    <scope>NUCLEOTIDE SEQUENCE [LARGE SCALE GENOMIC DNA]</scope>
    <source>
        <strain evidence="2">cv. E1</strain>
        <tissue evidence="1">Leaf</tissue>
    </source>
</reference>
<dbReference type="Proteomes" id="UP000828251">
    <property type="component" value="Unassembled WGS sequence"/>
</dbReference>
<dbReference type="OrthoDB" id="998851at2759"/>
<name>A0A9D3VWH3_9ROSI</name>
<organism evidence="1 2">
    <name type="scientific">Gossypium stocksii</name>
    <dbReference type="NCBI Taxonomy" id="47602"/>
    <lineage>
        <taxon>Eukaryota</taxon>
        <taxon>Viridiplantae</taxon>
        <taxon>Streptophyta</taxon>
        <taxon>Embryophyta</taxon>
        <taxon>Tracheophyta</taxon>
        <taxon>Spermatophyta</taxon>
        <taxon>Magnoliopsida</taxon>
        <taxon>eudicotyledons</taxon>
        <taxon>Gunneridae</taxon>
        <taxon>Pentapetalae</taxon>
        <taxon>rosids</taxon>
        <taxon>malvids</taxon>
        <taxon>Malvales</taxon>
        <taxon>Malvaceae</taxon>
        <taxon>Malvoideae</taxon>
        <taxon>Gossypium</taxon>
    </lineage>
</organism>
<keyword evidence="2" id="KW-1185">Reference proteome</keyword>
<dbReference type="AlphaFoldDB" id="A0A9D3VWH3"/>
<gene>
    <name evidence="1" type="ORF">J1N35_015488</name>
</gene>
<protein>
    <recommendedName>
        <fullName evidence="3">Reverse transcriptase</fullName>
    </recommendedName>
</protein>
<evidence type="ECO:0000313" key="1">
    <source>
        <dbReference type="EMBL" id="KAH1098567.1"/>
    </source>
</evidence>
<dbReference type="EMBL" id="JAIQCV010000005">
    <property type="protein sequence ID" value="KAH1098567.1"/>
    <property type="molecule type" value="Genomic_DNA"/>
</dbReference>
<comment type="caution">
    <text evidence="1">The sequence shown here is derived from an EMBL/GenBank/DDBJ whole genome shotgun (WGS) entry which is preliminary data.</text>
</comment>
<evidence type="ECO:0008006" key="3">
    <source>
        <dbReference type="Google" id="ProtNLM"/>
    </source>
</evidence>
<proteinExistence type="predicted"/>
<accession>A0A9D3VWH3</accession>
<sequence length="224" mass="26895">MERIRYSCGYVNGIKVDSEGTRGGLCLAWKAEISVILHSYSKRHIDVVVDDDEIKGQWRFTSFYGSPYAHDRINTMRAGQGMKESIFIFEAWWTLEESFDEEKLDKLKQGLRQWVARVQSDRKKRKKVLINRLSDFLTAERDDYNLAELINTKIQLNLEIDKDERYWEQRTRINWLRNRDRNTAFFHSYAIQRRRRNRIHKIQDERMREAEALQDIEGIARAYL</sequence>
<evidence type="ECO:0000313" key="2">
    <source>
        <dbReference type="Proteomes" id="UP000828251"/>
    </source>
</evidence>